<feature type="compositionally biased region" description="Pro residues" evidence="1">
    <location>
        <begin position="198"/>
        <end position="217"/>
    </location>
</feature>
<name>A0A0J0XSF2_9TREE</name>
<dbReference type="Proteomes" id="UP000053611">
    <property type="component" value="Unassembled WGS sequence"/>
</dbReference>
<feature type="domain" description="Wbp11/ELF5/Saf1 N-terminal" evidence="2">
    <location>
        <begin position="8"/>
        <end position="77"/>
    </location>
</feature>
<dbReference type="Pfam" id="PF09429">
    <property type="entry name" value="Wbp11"/>
    <property type="match status" value="1"/>
</dbReference>
<evidence type="ECO:0000313" key="4">
    <source>
        <dbReference type="Proteomes" id="UP000053611"/>
    </source>
</evidence>
<dbReference type="AlphaFoldDB" id="A0A0J0XSF2"/>
<evidence type="ECO:0000256" key="1">
    <source>
        <dbReference type="SAM" id="MobiDB-lite"/>
    </source>
</evidence>
<feature type="compositionally biased region" description="Acidic residues" evidence="1">
    <location>
        <begin position="180"/>
        <end position="194"/>
    </location>
</feature>
<feature type="region of interest" description="Disordered" evidence="1">
    <location>
        <begin position="1"/>
        <end position="39"/>
    </location>
</feature>
<evidence type="ECO:0000259" key="2">
    <source>
        <dbReference type="Pfam" id="PF09429"/>
    </source>
</evidence>
<sequence>MGKKGSGDPMQAFRKAEKAKQLKKNKAQRKETREKQAVWRDTRDLETDIAHLKARTLDDEGKARLATLESELAYVMKLKEKYVAEHPESKDKVYHTREQREQRERPRAARPDPTAHLYNPDGTLRDPKRSIYYDATYNPFGVPPPGMPYAERPPSDDSDSDDSDSDSDIVMPDGPRPDESDADSDSDDSDDSDDIPLPAGPPPRPVRPPFRPPPRPPRTGWGHLMPGAAQPGAPGAPARPVRPPPPSFPVRPSSLPPRPPSLPAKPGTVSGPRPAAPAAAPAAATISAAPQLRDLRKEVTVFVPRAARKRAPGGVTVNATPGAGVVDADGDSVRVRAARPGLMDKLGRVLGDEEKKDQTEEEYERFLAGL</sequence>
<keyword evidence="4" id="KW-1185">Reference proteome</keyword>
<dbReference type="Pfam" id="PF12622">
    <property type="entry name" value="NpwBP"/>
    <property type="match status" value="1"/>
</dbReference>
<feature type="compositionally biased region" description="Acidic residues" evidence="1">
    <location>
        <begin position="156"/>
        <end position="167"/>
    </location>
</feature>
<dbReference type="InterPro" id="IPR019007">
    <property type="entry name" value="Wbp11/ELF5/Saf1_N"/>
</dbReference>
<feature type="compositionally biased region" description="Basic and acidic residues" evidence="1">
    <location>
        <begin position="28"/>
        <end position="39"/>
    </location>
</feature>
<feature type="compositionally biased region" description="Pro residues" evidence="1">
    <location>
        <begin position="240"/>
        <end position="263"/>
    </location>
</feature>
<feature type="region of interest" description="Disordered" evidence="1">
    <location>
        <begin position="84"/>
        <end position="282"/>
    </location>
</feature>
<dbReference type="PRINTS" id="PR01217">
    <property type="entry name" value="PRICHEXTENSN"/>
</dbReference>
<organism evidence="3 4">
    <name type="scientific">Cutaneotrichosporon oleaginosum</name>
    <dbReference type="NCBI Taxonomy" id="879819"/>
    <lineage>
        <taxon>Eukaryota</taxon>
        <taxon>Fungi</taxon>
        <taxon>Dikarya</taxon>
        <taxon>Basidiomycota</taxon>
        <taxon>Agaricomycotina</taxon>
        <taxon>Tremellomycetes</taxon>
        <taxon>Trichosporonales</taxon>
        <taxon>Trichosporonaceae</taxon>
        <taxon>Cutaneotrichosporon</taxon>
    </lineage>
</organism>
<proteinExistence type="predicted"/>
<reference evidence="3 4" key="1">
    <citation type="submission" date="2015-03" db="EMBL/GenBank/DDBJ databases">
        <title>Genomics and transcriptomics of the oil-accumulating basidiomycete yeast T. oleaginosus allow insights into substrate utilization and the diverse evolutionary trajectories of mating systems in fungi.</title>
        <authorList>
            <consortium name="DOE Joint Genome Institute"/>
            <person name="Kourist R."/>
            <person name="Kracht O."/>
            <person name="Bracharz F."/>
            <person name="Lipzen A."/>
            <person name="Nolan M."/>
            <person name="Ohm R."/>
            <person name="Grigoriev I."/>
            <person name="Sun S."/>
            <person name="Heitman J."/>
            <person name="Bruck T."/>
            <person name="Nowrousian M."/>
        </authorList>
    </citation>
    <scope>NUCLEOTIDE SEQUENCE [LARGE SCALE GENOMIC DNA]</scope>
    <source>
        <strain evidence="3 4">IBC0246</strain>
    </source>
</reference>
<feature type="compositionally biased region" description="Low complexity" evidence="1">
    <location>
        <begin position="226"/>
        <end position="239"/>
    </location>
</feature>
<protein>
    <recommendedName>
        <fullName evidence="2">Wbp11/ELF5/Saf1 N-terminal domain-containing protein</fullName>
    </recommendedName>
</protein>
<dbReference type="STRING" id="879819.A0A0J0XSF2"/>
<dbReference type="OrthoDB" id="205569at2759"/>
<dbReference type="GO" id="GO:0006396">
    <property type="term" value="P:RNA processing"/>
    <property type="evidence" value="ECO:0007669"/>
    <property type="project" value="InterPro"/>
</dbReference>
<dbReference type="GeneID" id="28987114"/>
<gene>
    <name evidence="3" type="ORF">CC85DRAFT_326894</name>
</gene>
<accession>A0A0J0XSF2</accession>
<feature type="compositionally biased region" description="Basic and acidic residues" evidence="1">
    <location>
        <begin position="84"/>
        <end position="110"/>
    </location>
</feature>
<evidence type="ECO:0000313" key="3">
    <source>
        <dbReference type="EMBL" id="KLT43997.1"/>
    </source>
</evidence>
<dbReference type="EMBL" id="KQ087190">
    <property type="protein sequence ID" value="KLT43997.1"/>
    <property type="molecule type" value="Genomic_DNA"/>
</dbReference>
<feature type="compositionally biased region" description="Low complexity" evidence="1">
    <location>
        <begin position="264"/>
        <end position="282"/>
    </location>
</feature>